<feature type="region of interest" description="Disordered" evidence="7">
    <location>
        <begin position="168"/>
        <end position="194"/>
    </location>
</feature>
<dbReference type="EMBL" id="VIIS01000014">
    <property type="protein sequence ID" value="KAF0314533.1"/>
    <property type="molecule type" value="Genomic_DNA"/>
</dbReference>
<dbReference type="InterPro" id="IPR047167">
    <property type="entry name" value="NFE2-like"/>
</dbReference>
<dbReference type="GO" id="GO:0005634">
    <property type="term" value="C:nucleus"/>
    <property type="evidence" value="ECO:0007669"/>
    <property type="project" value="TreeGrafter"/>
</dbReference>
<feature type="region of interest" description="Disordered" evidence="7">
    <location>
        <begin position="246"/>
        <end position="351"/>
    </location>
</feature>
<evidence type="ECO:0000256" key="7">
    <source>
        <dbReference type="SAM" id="MobiDB-lite"/>
    </source>
</evidence>
<sequence>MLLPSSAPAPAGPAEPAPVAVPAAGRLGSQEAVPAARRETLLPGPIPTTIDELIGAAPAGPPQELARRLPHCSGDSGQSSLSDSDAEIALLDRMIEAAHSTAQPRVPLNRMVSMEQRWQDLASVLLLPAGQEAPAPAGTQLRPLPTGPGPLPTGHGLLPGGFIPDTGALAQPAAPLSLPSGGPPLLDDGGASGGELTYFQLSPAGVPGQAAGAAGGSPLDQDEAFLSQLLGVDQLDLSTMPITELAPQDWSSGSQGAGGGSPSQSPSGGQSQSSPTGQFGAGPGRSAGPTGGAGSDARGRSPRLPVAQKKHQMYGKRIFQSQDGAFDDSSASSDVCASPCRPTSSPAAHRYGTEGGLGAALPAAGAPAPPQAAAAADIAEIKYSRTPQFTRMSPAEQLDSVAHNHSYHQPASVESGSDSDRPVARDKVADKKPAERVSRDEKRLRSMEIPLTADEIVHMPMDDFNERLAKLQLSEAQLSLVRDVRRRGKNKLAAQNCRKRKLDQITSLTEDLQKVRDERQRILAEHQYLTDVRARIRDKYAQLHRHVFQSLIPSLCPQSLRDADDQPYSPSEYSLQLSADGDVLLVPRGPARGAAIVPSAAVDPAARHKPRGAGQ</sequence>
<keyword evidence="10" id="KW-1185">Reference proteome</keyword>
<feature type="compositionally biased region" description="Low complexity" evidence="7">
    <location>
        <begin position="262"/>
        <end position="278"/>
    </location>
</feature>
<keyword evidence="1" id="KW-0805">Transcription regulation</keyword>
<keyword evidence="5" id="KW-0539">Nucleus</keyword>
<dbReference type="PROSITE" id="PS50217">
    <property type="entry name" value="BZIP"/>
    <property type="match status" value="1"/>
</dbReference>
<evidence type="ECO:0000256" key="1">
    <source>
        <dbReference type="ARBA" id="ARBA00023015"/>
    </source>
</evidence>
<feature type="region of interest" description="Disordered" evidence="7">
    <location>
        <begin position="1"/>
        <end position="25"/>
    </location>
</feature>
<evidence type="ECO:0000256" key="5">
    <source>
        <dbReference type="ARBA" id="ARBA00023242"/>
    </source>
</evidence>
<dbReference type="GO" id="GO:0000981">
    <property type="term" value="F:DNA-binding transcription factor activity, RNA polymerase II-specific"/>
    <property type="evidence" value="ECO:0007669"/>
    <property type="project" value="TreeGrafter"/>
</dbReference>
<dbReference type="InterPro" id="IPR008917">
    <property type="entry name" value="TF_DNA-bd_sf"/>
</dbReference>
<feature type="coiled-coil region" evidence="6">
    <location>
        <begin position="498"/>
        <end position="525"/>
    </location>
</feature>
<keyword evidence="4" id="KW-0804">Transcription</keyword>
<comment type="caution">
    <text evidence="9">The sequence shown here is derived from an EMBL/GenBank/DDBJ whole genome shotgun (WGS) entry which is preliminary data.</text>
</comment>
<feature type="compositionally biased region" description="Low complexity" evidence="7">
    <location>
        <begin position="168"/>
        <end position="189"/>
    </location>
</feature>
<dbReference type="PROSITE" id="PS00036">
    <property type="entry name" value="BZIP_BASIC"/>
    <property type="match status" value="1"/>
</dbReference>
<accession>A0A6A4X8E5</accession>
<dbReference type="InterPro" id="IPR004826">
    <property type="entry name" value="bZIP_Maf"/>
</dbReference>
<dbReference type="SMART" id="SM00338">
    <property type="entry name" value="BRLZ"/>
    <property type="match status" value="1"/>
</dbReference>
<dbReference type="CDD" id="cd14698">
    <property type="entry name" value="bZIP_CNC"/>
    <property type="match status" value="1"/>
</dbReference>
<feature type="region of interest" description="Disordered" evidence="7">
    <location>
        <begin position="405"/>
        <end position="443"/>
    </location>
</feature>
<keyword evidence="2" id="KW-0238">DNA-binding</keyword>
<evidence type="ECO:0000256" key="4">
    <source>
        <dbReference type="ARBA" id="ARBA00023163"/>
    </source>
</evidence>
<evidence type="ECO:0000313" key="10">
    <source>
        <dbReference type="Proteomes" id="UP000440578"/>
    </source>
</evidence>
<dbReference type="PANTHER" id="PTHR24411:SF55">
    <property type="entry name" value="SEGMENTATION PROTEIN CAP'N'COLLAR"/>
    <property type="match status" value="1"/>
</dbReference>
<feature type="compositionally biased region" description="Low complexity" evidence="7">
    <location>
        <begin position="73"/>
        <end position="82"/>
    </location>
</feature>
<dbReference type="GO" id="GO:0000978">
    <property type="term" value="F:RNA polymerase II cis-regulatory region sequence-specific DNA binding"/>
    <property type="evidence" value="ECO:0007669"/>
    <property type="project" value="InterPro"/>
</dbReference>
<keyword evidence="6" id="KW-0175">Coiled coil</keyword>
<reference evidence="9 10" key="1">
    <citation type="submission" date="2019-07" db="EMBL/GenBank/DDBJ databases">
        <title>Draft genome assembly of a fouling barnacle, Amphibalanus amphitrite (Darwin, 1854): The first reference genome for Thecostraca.</title>
        <authorList>
            <person name="Kim W."/>
        </authorList>
    </citation>
    <scope>NUCLEOTIDE SEQUENCE [LARGE SCALE GENOMIC DNA]</scope>
    <source>
        <strain evidence="9">SNU_AA5</strain>
        <tissue evidence="9">Soma without cirri and trophi</tissue>
    </source>
</reference>
<dbReference type="PANTHER" id="PTHR24411">
    <property type="entry name" value="NUCLEAR FACTOR ERYTHROID 2-RELATED FACTOR"/>
    <property type="match status" value="1"/>
</dbReference>
<dbReference type="Proteomes" id="UP000440578">
    <property type="component" value="Unassembled WGS sequence"/>
</dbReference>
<evidence type="ECO:0000256" key="6">
    <source>
        <dbReference type="SAM" id="Coils"/>
    </source>
</evidence>
<evidence type="ECO:0000256" key="2">
    <source>
        <dbReference type="ARBA" id="ARBA00023125"/>
    </source>
</evidence>
<feature type="region of interest" description="Disordered" evidence="7">
    <location>
        <begin position="56"/>
        <end position="82"/>
    </location>
</feature>
<feature type="compositionally biased region" description="Basic and acidic residues" evidence="7">
    <location>
        <begin position="418"/>
        <end position="443"/>
    </location>
</feature>
<protein>
    <submittedName>
        <fullName evidence="9">Segmentation protein cap'n'collar</fullName>
    </submittedName>
</protein>
<feature type="compositionally biased region" description="Gly residues" evidence="7">
    <location>
        <begin position="279"/>
        <end position="294"/>
    </location>
</feature>
<feature type="compositionally biased region" description="Low complexity" evidence="7">
    <location>
        <begin position="319"/>
        <end position="334"/>
    </location>
</feature>
<gene>
    <name evidence="9" type="primary">cnc_0</name>
    <name evidence="9" type="ORF">FJT64_015025</name>
</gene>
<keyword evidence="3" id="KW-0010">Activator</keyword>
<dbReference type="SUPFAM" id="SSF47454">
    <property type="entry name" value="A DNA-binding domain in eukaryotic transcription factors"/>
    <property type="match status" value="1"/>
</dbReference>
<dbReference type="Pfam" id="PF03131">
    <property type="entry name" value="bZIP_Maf"/>
    <property type="match status" value="1"/>
</dbReference>
<dbReference type="InterPro" id="IPR004827">
    <property type="entry name" value="bZIP"/>
</dbReference>
<feature type="domain" description="BZIP" evidence="8">
    <location>
        <begin position="480"/>
        <end position="543"/>
    </location>
</feature>
<proteinExistence type="predicted"/>
<evidence type="ECO:0000256" key="3">
    <source>
        <dbReference type="ARBA" id="ARBA00023159"/>
    </source>
</evidence>
<dbReference type="Gene3D" id="1.10.880.10">
    <property type="entry name" value="Transcription factor, Skn-1-like, DNA-binding domain"/>
    <property type="match status" value="1"/>
</dbReference>
<name>A0A6A4X8E5_AMPAM</name>
<dbReference type="OrthoDB" id="7458135at2759"/>
<dbReference type="AlphaFoldDB" id="A0A6A4X8E5"/>
<organism evidence="9 10">
    <name type="scientific">Amphibalanus amphitrite</name>
    <name type="common">Striped barnacle</name>
    <name type="synonym">Balanus amphitrite</name>
    <dbReference type="NCBI Taxonomy" id="1232801"/>
    <lineage>
        <taxon>Eukaryota</taxon>
        <taxon>Metazoa</taxon>
        <taxon>Ecdysozoa</taxon>
        <taxon>Arthropoda</taxon>
        <taxon>Crustacea</taxon>
        <taxon>Multicrustacea</taxon>
        <taxon>Cirripedia</taxon>
        <taxon>Thoracica</taxon>
        <taxon>Thoracicalcarea</taxon>
        <taxon>Balanomorpha</taxon>
        <taxon>Balanoidea</taxon>
        <taxon>Balanidae</taxon>
        <taxon>Amphibalaninae</taxon>
        <taxon>Amphibalanus</taxon>
    </lineage>
</organism>
<evidence type="ECO:0000259" key="8">
    <source>
        <dbReference type="PROSITE" id="PS50217"/>
    </source>
</evidence>
<feature type="compositionally biased region" description="Polar residues" evidence="7">
    <location>
        <begin position="407"/>
        <end position="416"/>
    </location>
</feature>
<evidence type="ECO:0000313" key="9">
    <source>
        <dbReference type="EMBL" id="KAF0314533.1"/>
    </source>
</evidence>